<dbReference type="Proteomes" id="UP000195814">
    <property type="component" value="Chromosome"/>
</dbReference>
<evidence type="ECO:0000313" key="1">
    <source>
        <dbReference type="EMBL" id="ARU94402.1"/>
    </source>
</evidence>
<reference evidence="3 4" key="1">
    <citation type="submission" date="2016-05" db="EMBL/GenBank/DDBJ databases">
        <title>Complete genome sequence of two 2,5-diketo-D-glunonic acid producing strain Tatumella citrea.</title>
        <authorList>
            <person name="Duan C."/>
            <person name="Yang J."/>
            <person name="Yang S."/>
        </authorList>
    </citation>
    <scope>NUCLEOTIDE SEQUENCE [LARGE SCALE GENOMIC DNA]</scope>
    <source>
        <strain evidence="2 3">ATCC 39140</strain>
        <strain evidence="1 4">DSM 13699</strain>
    </source>
</reference>
<gene>
    <name evidence="1" type="ORF">A7K98_11865</name>
    <name evidence="2" type="ORF">A7K99_11860</name>
</gene>
<protein>
    <submittedName>
        <fullName evidence="1">Uncharacterized protein</fullName>
    </submittedName>
</protein>
<dbReference type="EMBL" id="CP015579">
    <property type="protein sequence ID" value="ARU94402.1"/>
    <property type="molecule type" value="Genomic_DNA"/>
</dbReference>
<evidence type="ECO:0000313" key="3">
    <source>
        <dbReference type="Proteomes" id="UP000195729"/>
    </source>
</evidence>
<dbReference type="KEGG" id="tci:A7K98_11865"/>
<evidence type="ECO:0000313" key="4">
    <source>
        <dbReference type="Proteomes" id="UP000195814"/>
    </source>
</evidence>
<evidence type="ECO:0000313" key="2">
    <source>
        <dbReference type="EMBL" id="ARU98441.1"/>
    </source>
</evidence>
<keyword evidence="3" id="KW-1185">Reference proteome</keyword>
<dbReference type="AlphaFoldDB" id="A0A1Y0L8M8"/>
<name>A0A1Y0L8M8_TATCI</name>
<proteinExistence type="predicted"/>
<sequence>MEYIKKQLVMDIGNQEELSASLDMYNMFHHLIPEYKFVFSSPKGPYPGFSSNKKFKNGASIRSLFNDEHVIVMDPETIAEMFSEKGCSTFKIDYSISLDTQALSYLHPYVNGKKAGINDDIEEIFNFISNEDTQVDSVLYEIENLKSMDSDDNHHKIFDKLLGYEFIKEFDASKFHQTGCLSSKKSKAELLMNTDRHFRNMLDKNKNEEFRKAMLERYNCIYIYILKISIIQISSPSRSFKNKMLELLRFAHEKASFFATRELIVAAEFFEKGTGFKFFSKVHKNSKNIWQALRGMTWDLAHYRYLEQAITFNMGNGERYFFPGLLSCDKGFIEVMELTSLKAVAFNSNEGPPILFYHSKDMEKITANLPELYEFYMKLSTIENVELRGNVRNSVEYNLNSIVTELEEELEIVSNVARPNNIILDS</sequence>
<dbReference type="Proteomes" id="UP000195729">
    <property type="component" value="Chromosome"/>
</dbReference>
<dbReference type="OrthoDB" id="7059787at2"/>
<accession>A0A1Y0L8M8</accession>
<dbReference type="RefSeq" id="WP_087488764.1">
    <property type="nucleotide sequence ID" value="NZ_CP015579.1"/>
</dbReference>
<organism evidence="1 4">
    <name type="scientific">Tatumella citrea</name>
    <name type="common">Pantoea citrea</name>
    <dbReference type="NCBI Taxonomy" id="53336"/>
    <lineage>
        <taxon>Bacteria</taxon>
        <taxon>Pseudomonadati</taxon>
        <taxon>Pseudomonadota</taxon>
        <taxon>Gammaproteobacteria</taxon>
        <taxon>Enterobacterales</taxon>
        <taxon>Erwiniaceae</taxon>
        <taxon>Tatumella</taxon>
    </lineage>
</organism>
<dbReference type="EMBL" id="CP015581">
    <property type="protein sequence ID" value="ARU98441.1"/>
    <property type="molecule type" value="Genomic_DNA"/>
</dbReference>